<dbReference type="Pfam" id="PF02720">
    <property type="entry name" value="DUF222"/>
    <property type="match status" value="1"/>
</dbReference>
<gene>
    <name evidence="3" type="ORF">GCM10022200_07610</name>
</gene>
<feature type="domain" description="DUF222" evidence="2">
    <location>
        <begin position="21"/>
        <end position="322"/>
    </location>
</feature>
<organism evidence="3 4">
    <name type="scientific">Microbacterium awajiense</name>
    <dbReference type="NCBI Taxonomy" id="415214"/>
    <lineage>
        <taxon>Bacteria</taxon>
        <taxon>Bacillati</taxon>
        <taxon>Actinomycetota</taxon>
        <taxon>Actinomycetes</taxon>
        <taxon>Micrococcales</taxon>
        <taxon>Microbacteriaceae</taxon>
        <taxon>Microbacterium</taxon>
    </lineage>
</organism>
<proteinExistence type="predicted"/>
<evidence type="ECO:0000259" key="2">
    <source>
        <dbReference type="Pfam" id="PF02720"/>
    </source>
</evidence>
<dbReference type="EMBL" id="BAAAYU010000001">
    <property type="protein sequence ID" value="GAA3627620.1"/>
    <property type="molecule type" value="Genomic_DNA"/>
</dbReference>
<name>A0ABP7A9T8_9MICO</name>
<sequence length="423" mass="45971">MLHTRTQIAALEAEQSTLLAEAVEVSQARAAARRAAGRREGTDLALREVTAELAAAMRLSDRSVQARMSTAYTLTDAYPTTLDHLADGRIDPAHAAVIVDAGTGLTDPHTRAAYERLVLDAATDHTPTRLREIARAIAARLDPSLLTDAHQRSQADRCVKLTELTDGLSRIIADLPTVNAHGIHDRLTQMAHDLTRPAADTTDGPGDTDAVDDPRTIDQRRADILTDLLLSATPVAHGTPDRMSRIRAHVQVTIPVTTLAGVATEPALLAGVGPIDPDTARALAGAAPGWDRVLTDPHCGVPLAVDRYRPSTQLLRYLRVRDERCRFPGCVQKPWRCDADHTADHARGGETSACNLALLCRRHHTVKHATAWTVRQLDHGVLEWTSPTGRAYRDRPPASVRFVPTRPPETGAHADERQPDPPF</sequence>
<dbReference type="Proteomes" id="UP001501697">
    <property type="component" value="Unassembled WGS sequence"/>
</dbReference>
<evidence type="ECO:0000313" key="4">
    <source>
        <dbReference type="Proteomes" id="UP001501697"/>
    </source>
</evidence>
<feature type="region of interest" description="Disordered" evidence="1">
    <location>
        <begin position="393"/>
        <end position="423"/>
    </location>
</feature>
<keyword evidence="4" id="KW-1185">Reference proteome</keyword>
<feature type="compositionally biased region" description="Basic and acidic residues" evidence="1">
    <location>
        <begin position="412"/>
        <end position="423"/>
    </location>
</feature>
<dbReference type="InterPro" id="IPR003615">
    <property type="entry name" value="HNH_nuc"/>
</dbReference>
<evidence type="ECO:0000256" key="1">
    <source>
        <dbReference type="SAM" id="MobiDB-lite"/>
    </source>
</evidence>
<protein>
    <submittedName>
        <fullName evidence="3">DUF222 domain-containing protein</fullName>
    </submittedName>
</protein>
<reference evidence="4" key="1">
    <citation type="journal article" date="2019" name="Int. J. Syst. Evol. Microbiol.">
        <title>The Global Catalogue of Microorganisms (GCM) 10K type strain sequencing project: providing services to taxonomists for standard genome sequencing and annotation.</title>
        <authorList>
            <consortium name="The Broad Institute Genomics Platform"/>
            <consortium name="The Broad Institute Genome Sequencing Center for Infectious Disease"/>
            <person name="Wu L."/>
            <person name="Ma J."/>
        </authorList>
    </citation>
    <scope>NUCLEOTIDE SEQUENCE [LARGE SCALE GENOMIC DNA]</scope>
    <source>
        <strain evidence="4">JCM 16544</strain>
    </source>
</reference>
<dbReference type="Gene3D" id="1.10.30.50">
    <property type="match status" value="1"/>
</dbReference>
<evidence type="ECO:0000313" key="3">
    <source>
        <dbReference type="EMBL" id="GAA3627620.1"/>
    </source>
</evidence>
<accession>A0ABP7A9T8</accession>
<comment type="caution">
    <text evidence="3">The sequence shown here is derived from an EMBL/GenBank/DDBJ whole genome shotgun (WGS) entry which is preliminary data.</text>
</comment>
<dbReference type="CDD" id="cd00085">
    <property type="entry name" value="HNHc"/>
    <property type="match status" value="1"/>
</dbReference>
<dbReference type="InterPro" id="IPR003870">
    <property type="entry name" value="DUF222"/>
</dbReference>